<feature type="domain" description="RGS" evidence="2">
    <location>
        <begin position="505"/>
        <end position="629"/>
    </location>
</feature>
<dbReference type="AlphaFoldDB" id="A0A3B4BE74"/>
<feature type="compositionally biased region" description="Basic residues" evidence="1">
    <location>
        <begin position="824"/>
        <end position="833"/>
    </location>
</feature>
<dbReference type="InterPro" id="IPR016137">
    <property type="entry name" value="RGS"/>
</dbReference>
<feature type="compositionally biased region" description="Basic and acidic residues" evidence="1">
    <location>
        <begin position="808"/>
        <end position="823"/>
    </location>
</feature>
<feature type="domain" description="RGS" evidence="2">
    <location>
        <begin position="346"/>
        <end position="452"/>
    </location>
</feature>
<reference evidence="3" key="1">
    <citation type="submission" date="2025-08" db="UniProtKB">
        <authorList>
            <consortium name="Ensembl"/>
        </authorList>
    </citation>
    <scope>IDENTIFICATION</scope>
</reference>
<accession>A0A3B4BE74</accession>
<dbReference type="InterPro" id="IPR036305">
    <property type="entry name" value="RGS_sf"/>
</dbReference>
<dbReference type="PANTHER" id="PTHR46583:SF1">
    <property type="entry name" value="REGULATOR OF G-PROTEIN SIGNALING 22"/>
    <property type="match status" value="1"/>
</dbReference>
<dbReference type="SUPFAM" id="SSF48097">
    <property type="entry name" value="Regulator of G-protein signaling, RGS"/>
    <property type="match status" value="3"/>
</dbReference>
<proteinExistence type="predicted"/>
<dbReference type="Pfam" id="PF00615">
    <property type="entry name" value="RGS"/>
    <property type="match status" value="2"/>
</dbReference>
<dbReference type="PANTHER" id="PTHR46583">
    <property type="entry name" value="REGULATOR OF G-PROTEIN SIGNALING 22"/>
    <property type="match status" value="1"/>
</dbReference>
<dbReference type="InterPro" id="IPR042651">
    <property type="entry name" value="Rgs22"/>
</dbReference>
<dbReference type="Ensembl" id="ENSPMGT00000029669.1">
    <property type="protein sequence ID" value="ENSPMGP00000027854.1"/>
    <property type="gene ID" value="ENSPMGG00000022471.1"/>
</dbReference>
<name>A0A3B4BE74_9GOBI</name>
<protein>
    <recommendedName>
        <fullName evidence="2">RGS domain-containing protein</fullName>
    </recommendedName>
</protein>
<evidence type="ECO:0000256" key="1">
    <source>
        <dbReference type="SAM" id="MobiDB-lite"/>
    </source>
</evidence>
<feature type="region of interest" description="Disordered" evidence="1">
    <location>
        <begin position="797"/>
        <end position="833"/>
    </location>
</feature>
<dbReference type="Proteomes" id="UP000261520">
    <property type="component" value="Unplaced"/>
</dbReference>
<feature type="domain" description="RGS" evidence="2">
    <location>
        <begin position="669"/>
        <end position="768"/>
    </location>
</feature>
<reference evidence="3" key="2">
    <citation type="submission" date="2025-09" db="UniProtKB">
        <authorList>
            <consortium name="Ensembl"/>
        </authorList>
    </citation>
    <scope>IDENTIFICATION</scope>
</reference>
<dbReference type="Gene3D" id="1.10.167.10">
    <property type="entry name" value="Regulator of G-protein Signalling 4, domain 2"/>
    <property type="match status" value="3"/>
</dbReference>
<keyword evidence="4" id="KW-1185">Reference proteome</keyword>
<feature type="region of interest" description="Disordered" evidence="1">
    <location>
        <begin position="259"/>
        <end position="285"/>
    </location>
</feature>
<dbReference type="GO" id="GO:0005737">
    <property type="term" value="C:cytoplasm"/>
    <property type="evidence" value="ECO:0007669"/>
    <property type="project" value="TreeGrafter"/>
</dbReference>
<sequence>MNCVLAAISNTSLKKNVKLRNTCSVCVVDSNGLYNVSSFLQENALASDNVFVCFFNDFLSLPVMQITKVYNIPLRLCTILLLCISSVSQSPCGLTSTLEQGNKWVLRERLPFFLKSDFYFEYRYHYAIGATLSMFKSQYRIYIRPVVSACSFPRLAKSSENIRRSASCFELDHPHPISPSSQDPSHNLTDPLSNTCEESCINNSTKFELECLAATLVKQVLNAAIRIMGGHNPANTSTSCNKSEEQQIDDPPAIDCSAKSKVQLRSPAKDCGPQERDDHSRKNGHGNCGKRWSLFKEFLKGTPGERLLHLCQKYKPHAPITCFYSVFHQFCPSRGPLLATAQMERMIQALYVENGAGLYFTHFCEQSENQLWVNAIYFWSDLQNYLELFYQDGLDPYRVQREAQLIYATFLCSLARRSLGIHEDMRRKVYERLMPAFEELFDNIEEHALNILLEPWTILVNRDEESYQQEQSESVVSAPEYSSTLKVPQLSESWSKVSSDHKGYRLGSLLRHRHEVGHFMKFLQNHGADIHLSCWLDLEQYRRTPQTDTALRQERSAHLVNRYLNKKYFFGSDSPASINQQHEILRLTGGLERLKLHCLSNAAVMEIQDIVRSHIETTWLPDFLSTAEFIQRQKDKVFKNRKGRHRRKARREVWQSEGLWMCSSKEILSFRRVLLDPASCLQFQHFVSLKGDFLENDVLFWLEVQRYKDLCHSHSDQATIEKKISTIISVFINSSVPPALQIDIPHDQAQTILENRHKLGPYIFREAQVTLPIHSIMNNKTQIIRLLQLDAISRVRRQRRREEEEEEKERRALVREKEEDKGKVVKRRRGKDR</sequence>
<dbReference type="GO" id="GO:0009966">
    <property type="term" value="P:regulation of signal transduction"/>
    <property type="evidence" value="ECO:0007669"/>
    <property type="project" value="InterPro"/>
</dbReference>
<dbReference type="SMART" id="SM00315">
    <property type="entry name" value="RGS"/>
    <property type="match status" value="1"/>
</dbReference>
<evidence type="ECO:0000259" key="2">
    <source>
        <dbReference type="PROSITE" id="PS50132"/>
    </source>
</evidence>
<evidence type="ECO:0000313" key="3">
    <source>
        <dbReference type="Ensembl" id="ENSPMGP00000027854.1"/>
    </source>
</evidence>
<dbReference type="PROSITE" id="PS50132">
    <property type="entry name" value="RGS"/>
    <property type="match status" value="3"/>
</dbReference>
<evidence type="ECO:0000313" key="4">
    <source>
        <dbReference type="Proteomes" id="UP000261520"/>
    </source>
</evidence>
<feature type="compositionally biased region" description="Basic and acidic residues" evidence="1">
    <location>
        <begin position="272"/>
        <end position="281"/>
    </location>
</feature>
<dbReference type="InterPro" id="IPR044926">
    <property type="entry name" value="RGS_subdomain_2"/>
</dbReference>
<dbReference type="GO" id="GO:0005634">
    <property type="term" value="C:nucleus"/>
    <property type="evidence" value="ECO:0007669"/>
    <property type="project" value="TreeGrafter"/>
</dbReference>
<dbReference type="GO" id="GO:0001965">
    <property type="term" value="F:G-protein alpha-subunit binding"/>
    <property type="evidence" value="ECO:0007669"/>
    <property type="project" value="InterPro"/>
</dbReference>
<organism evidence="3 4">
    <name type="scientific">Periophthalmus magnuspinnatus</name>
    <dbReference type="NCBI Taxonomy" id="409849"/>
    <lineage>
        <taxon>Eukaryota</taxon>
        <taxon>Metazoa</taxon>
        <taxon>Chordata</taxon>
        <taxon>Craniata</taxon>
        <taxon>Vertebrata</taxon>
        <taxon>Euteleostomi</taxon>
        <taxon>Actinopterygii</taxon>
        <taxon>Neopterygii</taxon>
        <taxon>Teleostei</taxon>
        <taxon>Neoteleostei</taxon>
        <taxon>Acanthomorphata</taxon>
        <taxon>Gobiaria</taxon>
        <taxon>Gobiiformes</taxon>
        <taxon>Gobioidei</taxon>
        <taxon>Gobiidae</taxon>
        <taxon>Oxudercinae</taxon>
        <taxon>Periophthalmus</taxon>
    </lineage>
</organism>
<dbReference type="STRING" id="409849.ENSPMGP00000027854"/>